<dbReference type="CDD" id="cd06261">
    <property type="entry name" value="TM_PBP2"/>
    <property type="match status" value="1"/>
</dbReference>
<evidence type="ECO:0000259" key="9">
    <source>
        <dbReference type="PROSITE" id="PS50928"/>
    </source>
</evidence>
<dbReference type="NCBIfam" id="TIGR01726">
    <property type="entry name" value="HEQRo_perm_3TM"/>
    <property type="match status" value="1"/>
</dbReference>
<dbReference type="EMBL" id="CP033169">
    <property type="protein sequence ID" value="AYO29575.1"/>
    <property type="molecule type" value="Genomic_DNA"/>
</dbReference>
<dbReference type="Gene3D" id="1.10.3720.10">
    <property type="entry name" value="MetI-like"/>
    <property type="match status" value="1"/>
</dbReference>
<keyword evidence="2 8" id="KW-0813">Transport</keyword>
<evidence type="ECO:0000256" key="8">
    <source>
        <dbReference type="RuleBase" id="RU363032"/>
    </source>
</evidence>
<evidence type="ECO:0000313" key="11">
    <source>
        <dbReference type="Proteomes" id="UP000280960"/>
    </source>
</evidence>
<dbReference type="PROSITE" id="PS50928">
    <property type="entry name" value="ABC_TM1"/>
    <property type="match status" value="1"/>
</dbReference>
<evidence type="ECO:0000256" key="7">
    <source>
        <dbReference type="ARBA" id="ARBA00023136"/>
    </source>
</evidence>
<dbReference type="InterPro" id="IPR035906">
    <property type="entry name" value="MetI-like_sf"/>
</dbReference>
<comment type="similarity">
    <text evidence="8">Belongs to the binding-protein-dependent transport system permease family.</text>
</comment>
<sequence length="216" mass="23933">MDFVYMRNLVPILGLGAVTTVELTILSVVFGTFLGLILALMKISSNMFFSRIAGFYIYVMRGTPLLLQLFAIYYGGPSLGINLPPFVAAVLGMSLNSAAYVAEIIRAGIQSIDKGQMEAARALGMTYGQAMRRVILPQAYRRLIPPMGNEFIALLKDSSLVSTIAMVELMRVAQQMYANSFKPIEVFTLAGIYYLLLTSVFTVVFGKMERRFSVYE</sequence>
<dbReference type="AlphaFoldDB" id="A0A3G2R2P7"/>
<dbReference type="InterPro" id="IPR043429">
    <property type="entry name" value="ArtM/GltK/GlnP/TcyL/YhdX-like"/>
</dbReference>
<feature type="transmembrane region" description="Helical" evidence="8">
    <location>
        <begin position="53"/>
        <end position="74"/>
    </location>
</feature>
<feature type="transmembrane region" description="Helical" evidence="8">
    <location>
        <begin position="86"/>
        <end position="105"/>
    </location>
</feature>
<dbReference type="PANTHER" id="PTHR30614">
    <property type="entry name" value="MEMBRANE COMPONENT OF AMINO ACID ABC TRANSPORTER"/>
    <property type="match status" value="1"/>
</dbReference>
<evidence type="ECO:0000256" key="3">
    <source>
        <dbReference type="ARBA" id="ARBA00022475"/>
    </source>
</evidence>
<protein>
    <submittedName>
        <fullName evidence="10">ABC transporter permease subunit</fullName>
    </submittedName>
</protein>
<name>A0A3G2R2P7_9FIRM</name>
<feature type="transmembrane region" description="Helical" evidence="8">
    <location>
        <begin position="186"/>
        <end position="206"/>
    </location>
</feature>
<dbReference type="InterPro" id="IPR000515">
    <property type="entry name" value="MetI-like"/>
</dbReference>
<dbReference type="Pfam" id="PF00528">
    <property type="entry name" value="BPD_transp_1"/>
    <property type="match status" value="1"/>
</dbReference>
<evidence type="ECO:0000256" key="2">
    <source>
        <dbReference type="ARBA" id="ARBA00022448"/>
    </source>
</evidence>
<evidence type="ECO:0000256" key="4">
    <source>
        <dbReference type="ARBA" id="ARBA00022692"/>
    </source>
</evidence>
<feature type="domain" description="ABC transmembrane type-1" evidence="9">
    <location>
        <begin position="17"/>
        <end position="205"/>
    </location>
</feature>
<dbReference type="GO" id="GO:0043190">
    <property type="term" value="C:ATP-binding cassette (ABC) transporter complex"/>
    <property type="evidence" value="ECO:0007669"/>
    <property type="project" value="InterPro"/>
</dbReference>
<feature type="transmembrane region" description="Helical" evidence="8">
    <location>
        <begin position="12"/>
        <end position="41"/>
    </location>
</feature>
<dbReference type="RefSeq" id="WP_120767894.1">
    <property type="nucleotide sequence ID" value="NZ_CP033169.1"/>
</dbReference>
<proteinExistence type="inferred from homology"/>
<dbReference type="InterPro" id="IPR010065">
    <property type="entry name" value="AA_ABC_transptr_permease_3TM"/>
</dbReference>
<accession>A0A3G2R2P7</accession>
<evidence type="ECO:0000256" key="6">
    <source>
        <dbReference type="ARBA" id="ARBA00022989"/>
    </source>
</evidence>
<dbReference type="PANTHER" id="PTHR30614:SF0">
    <property type="entry name" value="L-CYSTINE TRANSPORT SYSTEM PERMEASE PROTEIN TCYL"/>
    <property type="match status" value="1"/>
</dbReference>
<evidence type="ECO:0000313" key="10">
    <source>
        <dbReference type="EMBL" id="AYO29575.1"/>
    </source>
</evidence>
<dbReference type="Proteomes" id="UP000280960">
    <property type="component" value="Chromosome"/>
</dbReference>
<keyword evidence="5" id="KW-0029">Amino-acid transport</keyword>
<gene>
    <name evidence="10" type="ORF">D2962_02195</name>
</gene>
<reference evidence="10 11" key="1">
    <citation type="submission" date="2018-10" db="EMBL/GenBank/DDBJ databases">
        <authorList>
            <person name="Zhang X."/>
        </authorList>
    </citation>
    <scope>NUCLEOTIDE SEQUENCE [LARGE SCALE GENOMIC DNA]</scope>
    <source>
        <strain evidence="10 11">SK-G1</strain>
    </source>
</reference>
<dbReference type="SUPFAM" id="SSF161098">
    <property type="entry name" value="MetI-like"/>
    <property type="match status" value="1"/>
</dbReference>
<dbReference type="GO" id="GO:0022857">
    <property type="term" value="F:transmembrane transporter activity"/>
    <property type="evidence" value="ECO:0007669"/>
    <property type="project" value="InterPro"/>
</dbReference>
<evidence type="ECO:0000256" key="1">
    <source>
        <dbReference type="ARBA" id="ARBA00004651"/>
    </source>
</evidence>
<keyword evidence="11" id="KW-1185">Reference proteome</keyword>
<keyword evidence="3" id="KW-1003">Cell membrane</keyword>
<comment type="subcellular location">
    <subcellularLocation>
        <location evidence="1 8">Cell membrane</location>
        <topology evidence="1 8">Multi-pass membrane protein</topology>
    </subcellularLocation>
</comment>
<keyword evidence="4 8" id="KW-0812">Transmembrane</keyword>
<evidence type="ECO:0000256" key="5">
    <source>
        <dbReference type="ARBA" id="ARBA00022970"/>
    </source>
</evidence>
<organism evidence="10 11">
    <name type="scientific">Biomaibacter acetigenes</name>
    <dbReference type="NCBI Taxonomy" id="2316383"/>
    <lineage>
        <taxon>Bacteria</taxon>
        <taxon>Bacillati</taxon>
        <taxon>Bacillota</taxon>
        <taxon>Clostridia</taxon>
        <taxon>Thermosediminibacterales</taxon>
        <taxon>Tepidanaerobacteraceae</taxon>
        <taxon>Biomaibacter</taxon>
    </lineage>
</organism>
<dbReference type="FunFam" id="1.10.3720.10:FF:000033">
    <property type="entry name" value="Polar amino acid ABC transporter permease"/>
    <property type="match status" value="1"/>
</dbReference>
<keyword evidence="6 8" id="KW-1133">Transmembrane helix</keyword>
<dbReference type="GO" id="GO:0006865">
    <property type="term" value="P:amino acid transport"/>
    <property type="evidence" value="ECO:0007669"/>
    <property type="project" value="UniProtKB-KW"/>
</dbReference>
<keyword evidence="7 8" id="KW-0472">Membrane</keyword>
<dbReference type="KEGG" id="bacg:D2962_02195"/>